<feature type="domain" description="ANTAR" evidence="1">
    <location>
        <begin position="132"/>
        <end position="193"/>
    </location>
</feature>
<name>A0ABU1IU77_9BACL</name>
<dbReference type="Proteomes" id="UP001185028">
    <property type="component" value="Unassembled WGS sequence"/>
</dbReference>
<comment type="caution">
    <text evidence="2">The sequence shown here is derived from an EMBL/GenBank/DDBJ whole genome shotgun (WGS) entry which is preliminary data.</text>
</comment>
<evidence type="ECO:0000313" key="2">
    <source>
        <dbReference type="EMBL" id="MDR6242819.1"/>
    </source>
</evidence>
<dbReference type="InterPro" id="IPR036388">
    <property type="entry name" value="WH-like_DNA-bd_sf"/>
</dbReference>
<reference evidence="2 3" key="1">
    <citation type="submission" date="2023-07" db="EMBL/GenBank/DDBJ databases">
        <title>Genomic Encyclopedia of Type Strains, Phase IV (KMG-IV): sequencing the most valuable type-strain genomes for metagenomic binning, comparative biology and taxonomic classification.</title>
        <authorList>
            <person name="Goeker M."/>
        </authorList>
    </citation>
    <scope>NUCLEOTIDE SEQUENCE [LARGE SCALE GENOMIC DNA]</scope>
    <source>
        <strain evidence="2 3">DSM 22170</strain>
    </source>
</reference>
<dbReference type="EMBL" id="JAVDQH010000002">
    <property type="protein sequence ID" value="MDR6242819.1"/>
    <property type="molecule type" value="Genomic_DNA"/>
</dbReference>
<dbReference type="PROSITE" id="PS50921">
    <property type="entry name" value="ANTAR"/>
    <property type="match status" value="1"/>
</dbReference>
<organism evidence="2 3">
    <name type="scientific">Paenibacillus hunanensis</name>
    <dbReference type="NCBI Taxonomy" id="539262"/>
    <lineage>
        <taxon>Bacteria</taxon>
        <taxon>Bacillati</taxon>
        <taxon>Bacillota</taxon>
        <taxon>Bacilli</taxon>
        <taxon>Bacillales</taxon>
        <taxon>Paenibacillaceae</taxon>
        <taxon>Paenibacillus</taxon>
    </lineage>
</organism>
<gene>
    <name evidence="2" type="ORF">JOC58_000703</name>
</gene>
<dbReference type="Gene3D" id="1.10.10.10">
    <property type="entry name" value="Winged helix-like DNA-binding domain superfamily/Winged helix DNA-binding domain"/>
    <property type="match status" value="1"/>
</dbReference>
<dbReference type="PIRSF" id="PIRSF036382">
    <property type="entry name" value="RR_antiterm"/>
    <property type="match status" value="1"/>
</dbReference>
<dbReference type="InterPro" id="IPR008327">
    <property type="entry name" value="Sig_transdc_resp-reg_antiterm"/>
</dbReference>
<accession>A0ABU1IU77</accession>
<dbReference type="SMART" id="SM01012">
    <property type="entry name" value="ANTAR"/>
    <property type="match status" value="1"/>
</dbReference>
<dbReference type="Pfam" id="PF03861">
    <property type="entry name" value="ANTAR"/>
    <property type="match status" value="1"/>
</dbReference>
<dbReference type="InterPro" id="IPR005561">
    <property type="entry name" value="ANTAR"/>
</dbReference>
<dbReference type="RefSeq" id="WP_188774303.1">
    <property type="nucleotide sequence ID" value="NZ_BMMB01000002.1"/>
</dbReference>
<sequence>MRSLLIIRMEKNIYDPDQIASGMIYPELLLGNNGYQVLVADGDDSSTAVLKMLSEADAAILDLPIEDIPDWEKLLCQARPIPMLWWCSPDTASESVEACETEIAIDGILTPTMRDRELHWALHFAARQCIERQQWISERKQLQSRLEERKWIDMAKGILADMKQISEAEAYDILRKKAMNERKRMVDVATAIVKAHQLLQS</sequence>
<proteinExistence type="predicted"/>
<keyword evidence="3" id="KW-1185">Reference proteome</keyword>
<evidence type="ECO:0000259" key="1">
    <source>
        <dbReference type="PROSITE" id="PS50921"/>
    </source>
</evidence>
<protein>
    <submittedName>
        <fullName evidence="2">Response regulator NasT</fullName>
    </submittedName>
</protein>
<evidence type="ECO:0000313" key="3">
    <source>
        <dbReference type="Proteomes" id="UP001185028"/>
    </source>
</evidence>
<dbReference type="SUPFAM" id="SSF52172">
    <property type="entry name" value="CheY-like"/>
    <property type="match status" value="1"/>
</dbReference>
<dbReference type="InterPro" id="IPR011006">
    <property type="entry name" value="CheY-like_superfamily"/>
</dbReference>